<dbReference type="EMBL" id="MU167542">
    <property type="protein sequence ID" value="KAG0139676.1"/>
    <property type="molecule type" value="Genomic_DNA"/>
</dbReference>
<keyword evidence="1" id="KW-0732">Signal</keyword>
<keyword evidence="3" id="KW-1185">Reference proteome</keyword>
<evidence type="ECO:0000313" key="3">
    <source>
        <dbReference type="Proteomes" id="UP000886653"/>
    </source>
</evidence>
<comment type="caution">
    <text evidence="2">The sequence shown here is derived from an EMBL/GenBank/DDBJ whole genome shotgun (WGS) entry which is preliminary data.</text>
</comment>
<accession>A0A9P6N5I8</accession>
<proteinExistence type="predicted"/>
<feature type="signal peptide" evidence="1">
    <location>
        <begin position="1"/>
        <end position="22"/>
    </location>
</feature>
<gene>
    <name evidence="2" type="ORF">CROQUDRAFT_718926</name>
</gene>
<protein>
    <submittedName>
        <fullName evidence="2">Uncharacterized protein</fullName>
    </submittedName>
</protein>
<reference evidence="2" key="1">
    <citation type="submission" date="2013-11" db="EMBL/GenBank/DDBJ databases">
        <title>Genome sequence of the fusiform rust pathogen reveals effectors for host alternation and coevolution with pine.</title>
        <authorList>
            <consortium name="DOE Joint Genome Institute"/>
            <person name="Smith K."/>
            <person name="Pendleton A."/>
            <person name="Kubisiak T."/>
            <person name="Anderson C."/>
            <person name="Salamov A."/>
            <person name="Aerts A."/>
            <person name="Riley R."/>
            <person name="Clum A."/>
            <person name="Lindquist E."/>
            <person name="Ence D."/>
            <person name="Campbell M."/>
            <person name="Kronenberg Z."/>
            <person name="Feau N."/>
            <person name="Dhillon B."/>
            <person name="Hamelin R."/>
            <person name="Burleigh J."/>
            <person name="Smith J."/>
            <person name="Yandell M."/>
            <person name="Nelson C."/>
            <person name="Grigoriev I."/>
            <person name="Davis J."/>
        </authorList>
    </citation>
    <scope>NUCLEOTIDE SEQUENCE</scope>
    <source>
        <strain evidence="2">G11</strain>
    </source>
</reference>
<sequence>MKLLMCYVVLALSIVVPNQVTGKLPKFDLPWGKPKPPPLLEADTLQAQFQQSYITRVEVQGVSQVKYTETTPVGHTNNKAKHEQELAEVQKQELSLAQKHEHLPDLMYFSDLEIGQELKVNNEHKAAIKERAERHTLEKVIPSDFYVFFESASLFEDKEALKSLVEKIKNHQPSADPDNRPAENIKLGEECIEMARDILVDKYADMHPYERVWTLSIVAVANDFLIPRSRGLLIPEESYLDLKPMDERTTQELQVVRDFSPRISVSFRNIYEEFKAVNQEIEERTSTSREETYPEFKHHMPRKNFKGKKDKGLSEIAKLPMTYQGYRTNDHLGIYTSREVSPADSELVELLDRFYILRKFAGLKAKICPMRVIETEDIVLKHLWQRNLPQEEDQAQELINALREMFKGTTAKEWGGDYASALLKHLHHFPSFTQKQLEKSLEDPDFLRGILEPYAKKALIGLLDTPDVKSLEPEVLGPIRKYCGPRREENMECLMRNIHSKDIHKLIHVEVVLHPDEAQKVIDIIKKEDEFSFIENWLTYGRGKKWLETKDALFEYGSWIFKKYSFEFQILYGRYLAKKMEDEISVYGQHTNLIASLRSLPLDPNGMPDDKFKKFYDLVLQASGGAHTSLEYPMELETLLVVLGAYKQAPELLLKHMDENVLFRDKMAKLSKSMLNWNKDYFHEEKTFFSKTTSPEILKDFCKKMMNLYAEIWKVELHDSEKARKIQQKAVEVKPPPPF</sequence>
<dbReference type="Proteomes" id="UP000886653">
    <property type="component" value="Unassembled WGS sequence"/>
</dbReference>
<feature type="chain" id="PRO_5040409447" evidence="1">
    <location>
        <begin position="23"/>
        <end position="739"/>
    </location>
</feature>
<evidence type="ECO:0000313" key="2">
    <source>
        <dbReference type="EMBL" id="KAG0139676.1"/>
    </source>
</evidence>
<organism evidence="2 3">
    <name type="scientific">Cronartium quercuum f. sp. fusiforme G11</name>
    <dbReference type="NCBI Taxonomy" id="708437"/>
    <lineage>
        <taxon>Eukaryota</taxon>
        <taxon>Fungi</taxon>
        <taxon>Dikarya</taxon>
        <taxon>Basidiomycota</taxon>
        <taxon>Pucciniomycotina</taxon>
        <taxon>Pucciniomycetes</taxon>
        <taxon>Pucciniales</taxon>
        <taxon>Coleosporiaceae</taxon>
        <taxon>Cronartium</taxon>
    </lineage>
</organism>
<evidence type="ECO:0000256" key="1">
    <source>
        <dbReference type="SAM" id="SignalP"/>
    </source>
</evidence>
<name>A0A9P6N5I8_9BASI</name>
<dbReference type="AlphaFoldDB" id="A0A9P6N5I8"/>